<organism evidence="3">
    <name type="scientific">Candidatus Kentrum eta</name>
    <dbReference type="NCBI Taxonomy" id="2126337"/>
    <lineage>
        <taxon>Bacteria</taxon>
        <taxon>Pseudomonadati</taxon>
        <taxon>Pseudomonadota</taxon>
        <taxon>Gammaproteobacteria</taxon>
        <taxon>Candidatus Kentrum</taxon>
    </lineage>
</organism>
<keyword evidence="1" id="KW-0472">Membrane</keyword>
<dbReference type="EMBL" id="CAADFI010000425">
    <property type="protein sequence ID" value="VFK04276.1"/>
    <property type="molecule type" value="Genomic_DNA"/>
</dbReference>
<dbReference type="SUPFAM" id="SSF48695">
    <property type="entry name" value="Multiheme cytochromes"/>
    <property type="match status" value="1"/>
</dbReference>
<dbReference type="EMBL" id="CAADFG010000420">
    <property type="protein sequence ID" value="VFK04476.1"/>
    <property type="molecule type" value="Genomic_DNA"/>
</dbReference>
<evidence type="ECO:0000313" key="4">
    <source>
        <dbReference type="EMBL" id="VFK07523.1"/>
    </source>
</evidence>
<feature type="transmembrane region" description="Helical" evidence="1">
    <location>
        <begin position="53"/>
        <end position="73"/>
    </location>
</feature>
<gene>
    <name evidence="3" type="ORF">BECKH772A_GA0070896_104204</name>
    <name evidence="2" type="ORF">BECKH772B_GA0070898_104254</name>
    <name evidence="4" type="ORF">BECKH772C_GA0070978_104284</name>
</gene>
<sequence length="176" mass="20080">MDDPVSKVHRDNRLEICQSCHKEAPEGFVGFHPNSTTHDIDQYPYMWFASKSMIGLLIGMFAFFWTHSALWFYREWQDRKEEKHHVLVDGNGEAVRASGEACADKHILRFTWPWHLAHLLLAMAVMTLVLAGTAVLYAENFWAPTVMTLLGRSQVAAVIHRVGAVIFAIIFFGHIL</sequence>
<protein>
    <recommendedName>
        <fullName evidence="5">Cytochrome b561 bacterial/Ni-hydrogenase domain-containing protein</fullName>
    </recommendedName>
</protein>
<evidence type="ECO:0008006" key="5">
    <source>
        <dbReference type="Google" id="ProtNLM"/>
    </source>
</evidence>
<dbReference type="AlphaFoldDB" id="A0A450VI24"/>
<dbReference type="Gene3D" id="1.20.950.20">
    <property type="entry name" value="Transmembrane di-heme cytochromes, Chain C"/>
    <property type="match status" value="1"/>
</dbReference>
<feature type="transmembrane region" description="Helical" evidence="1">
    <location>
        <begin position="116"/>
        <end position="138"/>
    </location>
</feature>
<evidence type="ECO:0000256" key="1">
    <source>
        <dbReference type="SAM" id="Phobius"/>
    </source>
</evidence>
<name>A0A450VI24_9GAMM</name>
<accession>A0A450VI24</accession>
<evidence type="ECO:0000313" key="3">
    <source>
        <dbReference type="EMBL" id="VFK04476.1"/>
    </source>
</evidence>
<keyword evidence="1" id="KW-0812">Transmembrane</keyword>
<feature type="transmembrane region" description="Helical" evidence="1">
    <location>
        <begin position="158"/>
        <end position="175"/>
    </location>
</feature>
<evidence type="ECO:0000313" key="2">
    <source>
        <dbReference type="EMBL" id="VFK04276.1"/>
    </source>
</evidence>
<reference evidence="3" key="1">
    <citation type="submission" date="2019-02" db="EMBL/GenBank/DDBJ databases">
        <authorList>
            <person name="Gruber-Vodicka R. H."/>
            <person name="Seah K. B. B."/>
        </authorList>
    </citation>
    <scope>NUCLEOTIDE SEQUENCE</scope>
    <source>
        <strain evidence="4">BECK_SA2B12</strain>
        <strain evidence="3">BECK_SA2B15</strain>
        <strain evidence="2">BECK_SA2B20</strain>
    </source>
</reference>
<proteinExistence type="predicted"/>
<dbReference type="EMBL" id="CAADFJ010000428">
    <property type="protein sequence ID" value="VFK07523.1"/>
    <property type="molecule type" value="Genomic_DNA"/>
</dbReference>
<keyword evidence="1" id="KW-1133">Transmembrane helix</keyword>
<dbReference type="InterPro" id="IPR036280">
    <property type="entry name" value="Multihaem_cyt_sf"/>
</dbReference>